<dbReference type="InterPro" id="IPR036388">
    <property type="entry name" value="WH-like_DNA-bd_sf"/>
</dbReference>
<protein>
    <submittedName>
        <fullName evidence="6">LysR substrate-binding domain-containing protein</fullName>
    </submittedName>
</protein>
<dbReference type="SUPFAM" id="SSF46785">
    <property type="entry name" value="Winged helix' DNA-binding domain"/>
    <property type="match status" value="1"/>
</dbReference>
<accession>A0ABV8UA81</accession>
<dbReference type="Pfam" id="PF00126">
    <property type="entry name" value="HTH_1"/>
    <property type="match status" value="1"/>
</dbReference>
<dbReference type="InterPro" id="IPR000847">
    <property type="entry name" value="LysR_HTH_N"/>
</dbReference>
<evidence type="ECO:0000313" key="7">
    <source>
        <dbReference type="Proteomes" id="UP001595776"/>
    </source>
</evidence>
<dbReference type="InterPro" id="IPR005119">
    <property type="entry name" value="LysR_subst-bd"/>
</dbReference>
<comment type="caution">
    <text evidence="6">The sequence shown here is derived from an EMBL/GenBank/DDBJ whole genome shotgun (WGS) entry which is preliminary data.</text>
</comment>
<comment type="similarity">
    <text evidence="1">Belongs to the LysR transcriptional regulatory family.</text>
</comment>
<reference evidence="7" key="1">
    <citation type="journal article" date="2019" name="Int. J. Syst. Evol. Microbiol.">
        <title>The Global Catalogue of Microorganisms (GCM) 10K type strain sequencing project: providing services to taxonomists for standard genome sequencing and annotation.</title>
        <authorList>
            <consortium name="The Broad Institute Genomics Platform"/>
            <consortium name="The Broad Institute Genome Sequencing Center for Infectious Disease"/>
            <person name="Wu L."/>
            <person name="Ma J."/>
        </authorList>
    </citation>
    <scope>NUCLEOTIDE SEQUENCE [LARGE SCALE GENOMIC DNA]</scope>
    <source>
        <strain evidence="7">CGMCC 1.15304</strain>
    </source>
</reference>
<dbReference type="Proteomes" id="UP001595776">
    <property type="component" value="Unassembled WGS sequence"/>
</dbReference>
<dbReference type="InterPro" id="IPR058163">
    <property type="entry name" value="LysR-type_TF_proteobact-type"/>
</dbReference>
<dbReference type="InterPro" id="IPR036390">
    <property type="entry name" value="WH_DNA-bd_sf"/>
</dbReference>
<keyword evidence="2" id="KW-0805">Transcription regulation</keyword>
<evidence type="ECO:0000256" key="1">
    <source>
        <dbReference type="ARBA" id="ARBA00009437"/>
    </source>
</evidence>
<dbReference type="SUPFAM" id="SSF53850">
    <property type="entry name" value="Periplasmic binding protein-like II"/>
    <property type="match status" value="1"/>
</dbReference>
<proteinExistence type="inferred from homology"/>
<dbReference type="EMBL" id="JBHSCR010000005">
    <property type="protein sequence ID" value="MFC4348068.1"/>
    <property type="molecule type" value="Genomic_DNA"/>
</dbReference>
<evidence type="ECO:0000256" key="2">
    <source>
        <dbReference type="ARBA" id="ARBA00023015"/>
    </source>
</evidence>
<evidence type="ECO:0000259" key="5">
    <source>
        <dbReference type="PROSITE" id="PS50931"/>
    </source>
</evidence>
<dbReference type="Gene3D" id="3.40.190.10">
    <property type="entry name" value="Periplasmic binding protein-like II"/>
    <property type="match status" value="2"/>
</dbReference>
<feature type="domain" description="HTH lysR-type" evidence="5">
    <location>
        <begin position="13"/>
        <end position="63"/>
    </location>
</feature>
<dbReference type="PANTHER" id="PTHR30537:SF5">
    <property type="entry name" value="HTH-TYPE TRANSCRIPTIONAL ACTIVATOR TTDR-RELATED"/>
    <property type="match status" value="1"/>
</dbReference>
<dbReference type="CDD" id="cd08432">
    <property type="entry name" value="PBP2_GcdR_TrpI_HvrB_AmpR_like"/>
    <property type="match status" value="1"/>
</dbReference>
<gene>
    <name evidence="6" type="ORF">ACFO5Q_09455</name>
</gene>
<sequence>MRYKLQSLSGILAFDAAARHGSLTLAAKELGRTQSAVSQQVKGLEEQLGFALFVRRPREIELTSAGRSLAKAVKQALEGIDDRVTTLMRRHEPNVIRLSAYHSFAIQWLIPRLPRFSLAHPEIDIRLNADDHQVDVAAEGYDLAIRGGWLGKLPSGVTPMRVEKYMPVYAPCLAEGREITVDDLTDYPLIGYEDRSYWNDWLEHNGVELRDPDYGKTYSHSGLLVQAAIVGAGIGMAPLATAAQALIDGRLKCVPGKPSSNGFCFHAVTAREPVSENVALFVDWLESEMAQMEVDLQQYLA</sequence>
<evidence type="ECO:0000313" key="6">
    <source>
        <dbReference type="EMBL" id="MFC4348068.1"/>
    </source>
</evidence>
<dbReference type="RefSeq" id="WP_068151634.1">
    <property type="nucleotide sequence ID" value="NZ_JBHSCR010000005.1"/>
</dbReference>
<keyword evidence="7" id="KW-1185">Reference proteome</keyword>
<dbReference type="PRINTS" id="PR00039">
    <property type="entry name" value="HTHLYSR"/>
</dbReference>
<name>A0ABV8UA81_9PROT</name>
<dbReference type="PROSITE" id="PS50931">
    <property type="entry name" value="HTH_LYSR"/>
    <property type="match status" value="1"/>
</dbReference>
<dbReference type="Gene3D" id="1.10.10.10">
    <property type="entry name" value="Winged helix-like DNA-binding domain superfamily/Winged helix DNA-binding domain"/>
    <property type="match status" value="1"/>
</dbReference>
<keyword evidence="3" id="KW-0238">DNA-binding</keyword>
<evidence type="ECO:0000256" key="4">
    <source>
        <dbReference type="ARBA" id="ARBA00023163"/>
    </source>
</evidence>
<keyword evidence="4" id="KW-0804">Transcription</keyword>
<dbReference type="PANTHER" id="PTHR30537">
    <property type="entry name" value="HTH-TYPE TRANSCRIPTIONAL REGULATOR"/>
    <property type="match status" value="1"/>
</dbReference>
<evidence type="ECO:0000256" key="3">
    <source>
        <dbReference type="ARBA" id="ARBA00023125"/>
    </source>
</evidence>
<organism evidence="6 7">
    <name type="scientific">Kordiimonas lipolytica</name>
    <dbReference type="NCBI Taxonomy" id="1662421"/>
    <lineage>
        <taxon>Bacteria</taxon>
        <taxon>Pseudomonadati</taxon>
        <taxon>Pseudomonadota</taxon>
        <taxon>Alphaproteobacteria</taxon>
        <taxon>Kordiimonadales</taxon>
        <taxon>Kordiimonadaceae</taxon>
        <taxon>Kordiimonas</taxon>
    </lineage>
</organism>
<dbReference type="Pfam" id="PF03466">
    <property type="entry name" value="LysR_substrate"/>
    <property type="match status" value="1"/>
</dbReference>